<dbReference type="InterPro" id="IPR052035">
    <property type="entry name" value="ZnF_BED_domain_contain"/>
</dbReference>
<keyword evidence="2" id="KW-1185">Reference proteome</keyword>
<dbReference type="AlphaFoldDB" id="A0AAF0WCH6"/>
<sequence>MGSSSGGLTVRNGMFDPKIFRDLVTSAMIRHNLPLKFVEYEGIREAFLYAHPQATLVSRNTLRADILACYKSERKKLFNMLQNFSGRVCLTSDQ</sequence>
<dbReference type="PANTHER" id="PTHR46481">
    <property type="entry name" value="ZINC FINGER BED DOMAIN-CONTAINING PROTEIN 4"/>
    <property type="match status" value="1"/>
</dbReference>
<dbReference type="Proteomes" id="UP000077755">
    <property type="component" value="Chromosome 2"/>
</dbReference>
<reference evidence="1" key="2">
    <citation type="submission" date="2022-03" db="EMBL/GenBank/DDBJ databases">
        <title>Draft title - Genomic analysis of global carrot germplasm unveils the trajectory of domestication and the origin of high carotenoid orange carrot.</title>
        <authorList>
            <person name="Iorizzo M."/>
            <person name="Ellison S."/>
            <person name="Senalik D."/>
            <person name="Macko-Podgorni A."/>
            <person name="Grzebelus D."/>
            <person name="Bostan H."/>
            <person name="Rolling W."/>
            <person name="Curaba J."/>
            <person name="Simon P."/>
        </authorList>
    </citation>
    <scope>NUCLEOTIDE SEQUENCE</scope>
    <source>
        <tissue evidence="1">Leaf</tissue>
    </source>
</reference>
<accession>A0AAF0WCH6</accession>
<organism evidence="1 2">
    <name type="scientific">Daucus carota subsp. sativus</name>
    <name type="common">Carrot</name>
    <dbReference type="NCBI Taxonomy" id="79200"/>
    <lineage>
        <taxon>Eukaryota</taxon>
        <taxon>Viridiplantae</taxon>
        <taxon>Streptophyta</taxon>
        <taxon>Embryophyta</taxon>
        <taxon>Tracheophyta</taxon>
        <taxon>Spermatophyta</taxon>
        <taxon>Magnoliopsida</taxon>
        <taxon>eudicotyledons</taxon>
        <taxon>Gunneridae</taxon>
        <taxon>Pentapetalae</taxon>
        <taxon>asterids</taxon>
        <taxon>campanulids</taxon>
        <taxon>Apiales</taxon>
        <taxon>Apiaceae</taxon>
        <taxon>Apioideae</taxon>
        <taxon>Scandiceae</taxon>
        <taxon>Daucinae</taxon>
        <taxon>Daucus</taxon>
        <taxon>Daucus sect. Daucus</taxon>
    </lineage>
</organism>
<reference evidence="1" key="1">
    <citation type="journal article" date="2016" name="Nat. Genet.">
        <title>A high-quality carrot genome assembly provides new insights into carotenoid accumulation and asterid genome evolution.</title>
        <authorList>
            <person name="Iorizzo M."/>
            <person name="Ellison S."/>
            <person name="Senalik D."/>
            <person name="Zeng P."/>
            <person name="Satapoomin P."/>
            <person name="Huang J."/>
            <person name="Bowman M."/>
            <person name="Iovene M."/>
            <person name="Sanseverino W."/>
            <person name="Cavagnaro P."/>
            <person name="Yildiz M."/>
            <person name="Macko-Podgorni A."/>
            <person name="Moranska E."/>
            <person name="Grzebelus E."/>
            <person name="Grzebelus D."/>
            <person name="Ashrafi H."/>
            <person name="Zheng Z."/>
            <person name="Cheng S."/>
            <person name="Spooner D."/>
            <person name="Van Deynze A."/>
            <person name="Simon P."/>
        </authorList>
    </citation>
    <scope>NUCLEOTIDE SEQUENCE</scope>
    <source>
        <tissue evidence="1">Leaf</tissue>
    </source>
</reference>
<name>A0AAF0WCH6_DAUCS</name>
<gene>
    <name evidence="1" type="ORF">DCAR_0206284</name>
</gene>
<dbReference type="EMBL" id="CP093344">
    <property type="protein sequence ID" value="WOG87064.1"/>
    <property type="molecule type" value="Genomic_DNA"/>
</dbReference>
<evidence type="ECO:0000313" key="2">
    <source>
        <dbReference type="Proteomes" id="UP000077755"/>
    </source>
</evidence>
<proteinExistence type="predicted"/>
<protein>
    <submittedName>
        <fullName evidence="1">Uncharacterized protein</fullName>
    </submittedName>
</protein>
<dbReference type="PANTHER" id="PTHR46481:SF6">
    <property type="entry name" value="ZINC FINGER BED DOMAIN-CONTAINING PROTEIN RICESLEEPER 2-LIKE"/>
    <property type="match status" value="1"/>
</dbReference>
<evidence type="ECO:0000313" key="1">
    <source>
        <dbReference type="EMBL" id="WOG87064.1"/>
    </source>
</evidence>